<evidence type="ECO:0000313" key="1">
    <source>
        <dbReference type="EMBL" id="KAJ9117222.1"/>
    </source>
</evidence>
<proteinExistence type="predicted"/>
<comment type="caution">
    <text evidence="1">The sequence shown here is derived from an EMBL/GenBank/DDBJ whole genome shotgun (WGS) entry which is preliminary data.</text>
</comment>
<reference evidence="1" key="1">
    <citation type="submission" date="2023-04" db="EMBL/GenBank/DDBJ databases">
        <title>Draft Genome sequencing of Naganishia species isolated from polar environments using Oxford Nanopore Technology.</title>
        <authorList>
            <person name="Leo P."/>
            <person name="Venkateswaran K."/>
        </authorList>
    </citation>
    <scope>NUCLEOTIDE SEQUENCE</scope>
    <source>
        <strain evidence="1">MNA-CCFEE 5262</strain>
    </source>
</reference>
<protein>
    <submittedName>
        <fullName evidence="1">Uncharacterized protein</fullName>
    </submittedName>
</protein>
<gene>
    <name evidence="1" type="ORF">QFC20_000366</name>
</gene>
<organism evidence="1 2">
    <name type="scientific">Naganishia adeliensis</name>
    <dbReference type="NCBI Taxonomy" id="92952"/>
    <lineage>
        <taxon>Eukaryota</taxon>
        <taxon>Fungi</taxon>
        <taxon>Dikarya</taxon>
        <taxon>Basidiomycota</taxon>
        <taxon>Agaricomycotina</taxon>
        <taxon>Tremellomycetes</taxon>
        <taxon>Filobasidiales</taxon>
        <taxon>Filobasidiaceae</taxon>
        <taxon>Naganishia</taxon>
    </lineage>
</organism>
<sequence length="237" mass="25753">MSKEFLATSYRRPGAYHVLLLSTGSVASIKIPIIVQALLADPGNRFEVQVAATNTSLTFFDPQLVGEVSGGRSSVWSDEQEWGHWKNKGDPILHIELRRWADIVLVCPCSANTLAKIANGLCDNVVTSVLRALDPITPTYLFPAMNTFMYTHPLTAKQLKLVIDELGYNVIGPQGSKGLACGDIGKSLMLATGSFRVGAMTEWTDIVQIIKDAEASRPKDVDSATPKPASPFYNDVT</sequence>
<name>A0ACC2X1R3_9TREE</name>
<dbReference type="EMBL" id="JASBWS010000002">
    <property type="protein sequence ID" value="KAJ9117222.1"/>
    <property type="molecule type" value="Genomic_DNA"/>
</dbReference>
<dbReference type="Proteomes" id="UP001230649">
    <property type="component" value="Unassembled WGS sequence"/>
</dbReference>
<evidence type="ECO:0000313" key="2">
    <source>
        <dbReference type="Proteomes" id="UP001230649"/>
    </source>
</evidence>
<accession>A0ACC2X1R3</accession>
<keyword evidence="2" id="KW-1185">Reference proteome</keyword>